<dbReference type="SUPFAM" id="SSF51735">
    <property type="entry name" value="NAD(P)-binding Rossmann-fold domains"/>
    <property type="match status" value="1"/>
</dbReference>
<evidence type="ECO:0000313" key="3">
    <source>
        <dbReference type="Proteomes" id="UP001525968"/>
    </source>
</evidence>
<gene>
    <name evidence="2" type="ORF">N0K08_04080</name>
</gene>
<dbReference type="PANTHER" id="PTHR43355">
    <property type="entry name" value="FLAVIN REDUCTASE (NADPH)"/>
    <property type="match status" value="1"/>
</dbReference>
<dbReference type="Proteomes" id="UP001525968">
    <property type="component" value="Unassembled WGS sequence"/>
</dbReference>
<dbReference type="RefSeq" id="WP_261498764.1">
    <property type="nucleotide sequence ID" value="NZ_JAODYH010000003.1"/>
</dbReference>
<dbReference type="CDD" id="cd05244">
    <property type="entry name" value="BVR-B_like_SDR_a"/>
    <property type="match status" value="1"/>
</dbReference>
<dbReference type="EMBL" id="JAODYH010000003">
    <property type="protein sequence ID" value="MCT9809798.1"/>
    <property type="molecule type" value="Genomic_DNA"/>
</dbReference>
<dbReference type="InterPro" id="IPR051606">
    <property type="entry name" value="Polyketide_Oxido-like"/>
</dbReference>
<dbReference type="PANTHER" id="PTHR43355:SF2">
    <property type="entry name" value="FLAVIN REDUCTASE (NADPH)"/>
    <property type="match status" value="1"/>
</dbReference>
<proteinExistence type="predicted"/>
<dbReference type="InterPro" id="IPR016040">
    <property type="entry name" value="NAD(P)-bd_dom"/>
</dbReference>
<dbReference type="Pfam" id="PF13460">
    <property type="entry name" value="NAD_binding_10"/>
    <property type="match status" value="1"/>
</dbReference>
<feature type="domain" description="NAD(P)-binding" evidence="1">
    <location>
        <begin position="7"/>
        <end position="206"/>
    </location>
</feature>
<dbReference type="Gene3D" id="3.40.50.720">
    <property type="entry name" value="NAD(P)-binding Rossmann-like Domain"/>
    <property type="match status" value="1"/>
</dbReference>
<evidence type="ECO:0000259" key="1">
    <source>
        <dbReference type="Pfam" id="PF13460"/>
    </source>
</evidence>
<name>A0ABT2PL13_9BURK</name>
<keyword evidence="3" id="KW-1185">Reference proteome</keyword>
<protein>
    <submittedName>
        <fullName evidence="2">NAD(P)H-binding protein</fullName>
    </submittedName>
</protein>
<comment type="caution">
    <text evidence="2">The sequence shown here is derived from an EMBL/GenBank/DDBJ whole genome shotgun (WGS) entry which is preliminary data.</text>
</comment>
<evidence type="ECO:0000313" key="2">
    <source>
        <dbReference type="EMBL" id="MCT9809798.1"/>
    </source>
</evidence>
<sequence>MKVALIGGTGFVGSALLDELLQRGHQVVALARDPQKYTARPGLSVVRADVQDAQQVQQAVADCDAVLSGFNAGWNNPAIYQDFMNGSRAIQAGTKAAGVKRYIVVGGAGSLYAAPGLQIVDTPEFPAAFRDGARAARDLLKELQDSEQQLDWTFLSPPIGFHPGERGQRTGQYRVGKDQPLMNGGQPGTISAADLAVAVVDELERPAHVRERFTIGY</sequence>
<organism evidence="2 3">
    <name type="scientific">Acidovorax bellezanensis</name>
    <dbReference type="NCBI Taxonomy" id="2976702"/>
    <lineage>
        <taxon>Bacteria</taxon>
        <taxon>Pseudomonadati</taxon>
        <taxon>Pseudomonadota</taxon>
        <taxon>Betaproteobacteria</taxon>
        <taxon>Burkholderiales</taxon>
        <taxon>Comamonadaceae</taxon>
        <taxon>Acidovorax</taxon>
    </lineage>
</organism>
<accession>A0ABT2PL13</accession>
<reference evidence="2 3" key="1">
    <citation type="submission" date="2022-09" db="EMBL/GenBank/DDBJ databases">
        <title>Draft genome of isolate Be4.</title>
        <authorList>
            <person name="Sanchez-Castro I."/>
            <person name="Martinez-Rodriguez P."/>
            <person name="Descostes M."/>
            <person name="Merroun M."/>
        </authorList>
    </citation>
    <scope>NUCLEOTIDE SEQUENCE [LARGE SCALE GENOMIC DNA]</scope>
    <source>
        <strain evidence="2 3">Be4</strain>
    </source>
</reference>
<dbReference type="InterPro" id="IPR036291">
    <property type="entry name" value="NAD(P)-bd_dom_sf"/>
</dbReference>